<dbReference type="STRING" id="576137.A0A1L7XNH9"/>
<protein>
    <recommendedName>
        <fullName evidence="1">Heterokaryon incompatibility domain-containing protein</fullName>
    </recommendedName>
</protein>
<dbReference type="InterPro" id="IPR010730">
    <property type="entry name" value="HET"/>
</dbReference>
<proteinExistence type="predicted"/>
<evidence type="ECO:0000313" key="2">
    <source>
        <dbReference type="EMBL" id="CZR66486.1"/>
    </source>
</evidence>
<accession>A0A1L7XNH9</accession>
<dbReference type="EMBL" id="FJOG01000037">
    <property type="protein sequence ID" value="CZR66486.1"/>
    <property type="molecule type" value="Genomic_DNA"/>
</dbReference>
<gene>
    <name evidence="2" type="ORF">PAC_16387</name>
</gene>
<evidence type="ECO:0000259" key="1">
    <source>
        <dbReference type="Pfam" id="PF06985"/>
    </source>
</evidence>
<dbReference type="OrthoDB" id="8300194at2759"/>
<keyword evidence="3" id="KW-1185">Reference proteome</keyword>
<name>A0A1L7XNH9_9HELO</name>
<feature type="domain" description="Heterokaryon incompatibility" evidence="1">
    <location>
        <begin position="188"/>
        <end position="371"/>
    </location>
</feature>
<dbReference type="Proteomes" id="UP000184330">
    <property type="component" value="Unassembled WGS sequence"/>
</dbReference>
<dbReference type="AlphaFoldDB" id="A0A1L7XNH9"/>
<reference evidence="2 3" key="1">
    <citation type="submission" date="2016-03" db="EMBL/GenBank/DDBJ databases">
        <authorList>
            <person name="Ploux O."/>
        </authorList>
    </citation>
    <scope>NUCLEOTIDE SEQUENCE [LARGE SCALE GENOMIC DNA]</scope>
    <source>
        <strain evidence="2 3">UAMH 11012</strain>
    </source>
</reference>
<sequence>MSEESTNVGCFVCDEFHFSHADRWQILQAGLGYQRIAKYFDLRETALGGCKICSIVYEGIEAFRGVLGQLGAETCVYLRCRSLHPLEVGVEERERAGVRWLLEFFTLMGQPGLWTAFGPANLVPERLDVEMATRQTKQWLSDCDTSHKCSNDHGRIGGLPTRVLDLGENPMPQDPIRLFETGGIEGIYMTLSHCWGPSQLITTTQETIKERIAGIDLEDLTKTFQDAVSLARNLGIRYLWIDSLCIIQLDKEDWEIEASKMGSVYSQSYLNIAATSSAEGSGGCFKARSTSLHEVPSPLTVGSHKISRPYLGSNYIYVRPLLRPGHSDLDRKGSSFFSRFSPLVSNYCSTKGNGYKADGSTKISRAWVYQERILAPRTVHFHGTEMLWECISSSRCECGGLDREKATSFRPDASGGVSGDIEEQWQVVVRQYSGLNLSHASDKLPALAGIAQKFQAELRCDYLAGLWGSHLLRSLPWMLADGHKAFRGLPYRAPTWSWASLDNLTSPTNTHQGVRVTYAFTQSMQQDHRLAVVDTCVRTQGKNPFGAVEEGGYIMLEAAFLTPCIAEIKTQMTMIDEIESTLLLHFEGHEQEVRVEPDIAFTPLPIGMSASPYDAKELRWLVLGKDEKKHFGLLLVRLDGQKNLYERVGVARIWSPSPKLQDEAEVAMFKIV</sequence>
<organism evidence="2 3">
    <name type="scientific">Phialocephala subalpina</name>
    <dbReference type="NCBI Taxonomy" id="576137"/>
    <lineage>
        <taxon>Eukaryota</taxon>
        <taxon>Fungi</taxon>
        <taxon>Dikarya</taxon>
        <taxon>Ascomycota</taxon>
        <taxon>Pezizomycotina</taxon>
        <taxon>Leotiomycetes</taxon>
        <taxon>Helotiales</taxon>
        <taxon>Mollisiaceae</taxon>
        <taxon>Phialocephala</taxon>
        <taxon>Phialocephala fortinii species complex</taxon>
    </lineage>
</organism>
<evidence type="ECO:0000313" key="3">
    <source>
        <dbReference type="Proteomes" id="UP000184330"/>
    </source>
</evidence>
<dbReference type="PANTHER" id="PTHR33112:SF16">
    <property type="entry name" value="HETEROKARYON INCOMPATIBILITY DOMAIN-CONTAINING PROTEIN"/>
    <property type="match status" value="1"/>
</dbReference>
<dbReference type="PANTHER" id="PTHR33112">
    <property type="entry name" value="DOMAIN PROTEIN, PUTATIVE-RELATED"/>
    <property type="match status" value="1"/>
</dbReference>
<dbReference type="Pfam" id="PF06985">
    <property type="entry name" value="HET"/>
    <property type="match status" value="1"/>
</dbReference>